<sequence>MIPPARIGTYRIERLLGAGSFATVWLGFDPSLGARVAIKVLADNWSHDLRVRERFLDEGRLLWRLDHQRVVRVYALDELPDGRPYLVMLWADGVACAIGWPPGRCRWTRVWPC</sequence>
<feature type="domain" description="Protein kinase" evidence="12">
    <location>
        <begin position="10"/>
        <end position="113"/>
    </location>
</feature>
<dbReference type="GO" id="GO:0005813">
    <property type="term" value="C:centrosome"/>
    <property type="evidence" value="ECO:0007669"/>
    <property type="project" value="UniProtKB-SubCell"/>
</dbReference>
<dbReference type="GO" id="GO:0004674">
    <property type="term" value="F:protein serine/threonine kinase activity"/>
    <property type="evidence" value="ECO:0007669"/>
    <property type="project" value="UniProtKB-KW"/>
</dbReference>
<keyword evidence="14" id="KW-1185">Reference proteome</keyword>
<evidence type="ECO:0000256" key="4">
    <source>
        <dbReference type="ARBA" id="ARBA00012513"/>
    </source>
</evidence>
<reference evidence="13 14" key="1">
    <citation type="submission" date="2020-03" db="EMBL/GenBank/DDBJ databases">
        <title>Whole genome shotgun sequence of Phytohabitans rumicis NBRC 108638.</title>
        <authorList>
            <person name="Komaki H."/>
            <person name="Tamura T."/>
        </authorList>
    </citation>
    <scope>NUCLEOTIDE SEQUENCE [LARGE SCALE GENOMIC DNA]</scope>
    <source>
        <strain evidence="13 14">NBRC 108638</strain>
    </source>
</reference>
<dbReference type="GO" id="GO:0000922">
    <property type="term" value="C:spindle pole"/>
    <property type="evidence" value="ECO:0007669"/>
    <property type="project" value="UniProtKB-SubCell"/>
</dbReference>
<proteinExistence type="inferred from homology"/>
<protein>
    <recommendedName>
        <fullName evidence="4">non-specific serine/threonine protein kinase</fullName>
        <ecNumber evidence="4">2.7.11.1</ecNumber>
    </recommendedName>
</protein>
<keyword evidence="10" id="KW-0206">Cytoskeleton</keyword>
<dbReference type="PROSITE" id="PS50011">
    <property type="entry name" value="PROTEIN_KINASE_DOM"/>
    <property type="match status" value="1"/>
</dbReference>
<organism evidence="13 14">
    <name type="scientific">Phytohabitans rumicis</name>
    <dbReference type="NCBI Taxonomy" id="1076125"/>
    <lineage>
        <taxon>Bacteria</taxon>
        <taxon>Bacillati</taxon>
        <taxon>Actinomycetota</taxon>
        <taxon>Actinomycetes</taxon>
        <taxon>Micromonosporales</taxon>
        <taxon>Micromonosporaceae</taxon>
    </lineage>
</organism>
<accession>A0A6V8LG87</accession>
<dbReference type="InterPro" id="IPR001245">
    <property type="entry name" value="Ser-Thr/Tyr_kinase_cat_dom"/>
</dbReference>
<dbReference type="Proteomes" id="UP000482960">
    <property type="component" value="Unassembled WGS sequence"/>
</dbReference>
<keyword evidence="8" id="KW-0418">Kinase</keyword>
<evidence type="ECO:0000256" key="2">
    <source>
        <dbReference type="ARBA" id="ARBA00004647"/>
    </source>
</evidence>
<dbReference type="AlphaFoldDB" id="A0A6V8LG87"/>
<feature type="binding site" evidence="11">
    <location>
        <position position="39"/>
    </location>
    <ligand>
        <name>ATP</name>
        <dbReference type="ChEBI" id="CHEBI:30616"/>
    </ligand>
</feature>
<evidence type="ECO:0000256" key="9">
    <source>
        <dbReference type="ARBA" id="ARBA00022840"/>
    </source>
</evidence>
<keyword evidence="10" id="KW-0963">Cytoplasm</keyword>
<dbReference type="RefSeq" id="WP_246278299.1">
    <property type="nucleotide sequence ID" value="NZ_BLPG01000001.1"/>
</dbReference>
<dbReference type="InterPro" id="IPR011009">
    <property type="entry name" value="Kinase-like_dom_sf"/>
</dbReference>
<evidence type="ECO:0000256" key="7">
    <source>
        <dbReference type="ARBA" id="ARBA00022741"/>
    </source>
</evidence>
<dbReference type="EC" id="2.7.11.1" evidence="4"/>
<keyword evidence="9 11" id="KW-0067">ATP-binding</keyword>
<evidence type="ECO:0000259" key="12">
    <source>
        <dbReference type="PROSITE" id="PS50011"/>
    </source>
</evidence>
<dbReference type="SUPFAM" id="SSF56112">
    <property type="entry name" value="Protein kinase-like (PK-like)"/>
    <property type="match status" value="1"/>
</dbReference>
<dbReference type="Gene3D" id="3.30.200.20">
    <property type="entry name" value="Phosphorylase Kinase, domain 1"/>
    <property type="match status" value="1"/>
</dbReference>
<dbReference type="PANTHER" id="PTHR43289:SF6">
    <property type="entry name" value="SERINE_THREONINE-PROTEIN KINASE NEKL-3"/>
    <property type="match status" value="1"/>
</dbReference>
<evidence type="ECO:0000256" key="1">
    <source>
        <dbReference type="ARBA" id="ARBA00004300"/>
    </source>
</evidence>
<evidence type="ECO:0000256" key="6">
    <source>
        <dbReference type="ARBA" id="ARBA00022679"/>
    </source>
</evidence>
<dbReference type="InterPro" id="IPR017441">
    <property type="entry name" value="Protein_kinase_ATP_BS"/>
</dbReference>
<dbReference type="GO" id="GO:0005524">
    <property type="term" value="F:ATP binding"/>
    <property type="evidence" value="ECO:0007669"/>
    <property type="project" value="UniProtKB-UniRule"/>
</dbReference>
<keyword evidence="6" id="KW-0808">Transferase</keyword>
<dbReference type="Pfam" id="PF07714">
    <property type="entry name" value="PK_Tyr_Ser-Thr"/>
    <property type="match status" value="1"/>
</dbReference>
<evidence type="ECO:0000256" key="8">
    <source>
        <dbReference type="ARBA" id="ARBA00022777"/>
    </source>
</evidence>
<dbReference type="PROSITE" id="PS00107">
    <property type="entry name" value="PROTEIN_KINASE_ATP"/>
    <property type="match status" value="1"/>
</dbReference>
<keyword evidence="5" id="KW-0723">Serine/threonine-protein kinase</keyword>
<evidence type="ECO:0000256" key="10">
    <source>
        <dbReference type="ARBA" id="ARBA00023212"/>
    </source>
</evidence>
<name>A0A6V8LG87_9ACTN</name>
<evidence type="ECO:0000256" key="3">
    <source>
        <dbReference type="ARBA" id="ARBA00010886"/>
    </source>
</evidence>
<gene>
    <name evidence="13" type="ORF">Prum_074930</name>
</gene>
<keyword evidence="7 11" id="KW-0547">Nucleotide-binding</keyword>
<dbReference type="EMBL" id="BLPG01000001">
    <property type="protein sequence ID" value="GFJ93851.1"/>
    <property type="molecule type" value="Genomic_DNA"/>
</dbReference>
<comment type="subcellular location">
    <subcellularLocation>
        <location evidence="1">Cytoplasm</location>
        <location evidence="1">Cytoskeleton</location>
        <location evidence="1">Microtubule organizing center</location>
        <location evidence="1">Centrosome</location>
    </subcellularLocation>
    <subcellularLocation>
        <location evidence="2">Cytoplasm</location>
        <location evidence="2">Cytoskeleton</location>
        <location evidence="2">Spindle pole</location>
    </subcellularLocation>
</comment>
<comment type="similarity">
    <text evidence="3">Belongs to the protein kinase superfamily. NEK Ser/Thr protein kinase family. NIMA subfamily.</text>
</comment>
<evidence type="ECO:0000313" key="13">
    <source>
        <dbReference type="EMBL" id="GFJ93851.1"/>
    </source>
</evidence>
<dbReference type="PANTHER" id="PTHR43289">
    <property type="entry name" value="MITOGEN-ACTIVATED PROTEIN KINASE KINASE KINASE 20-RELATED"/>
    <property type="match status" value="1"/>
</dbReference>
<evidence type="ECO:0000313" key="14">
    <source>
        <dbReference type="Proteomes" id="UP000482960"/>
    </source>
</evidence>
<comment type="caution">
    <text evidence="13">The sequence shown here is derived from an EMBL/GenBank/DDBJ whole genome shotgun (WGS) entry which is preliminary data.</text>
</comment>
<reference evidence="13 14" key="2">
    <citation type="submission" date="2020-03" db="EMBL/GenBank/DDBJ databases">
        <authorList>
            <person name="Ichikawa N."/>
            <person name="Kimura A."/>
            <person name="Kitahashi Y."/>
            <person name="Uohara A."/>
        </authorList>
    </citation>
    <scope>NUCLEOTIDE SEQUENCE [LARGE SCALE GENOMIC DNA]</scope>
    <source>
        <strain evidence="13 14">NBRC 108638</strain>
    </source>
</reference>
<evidence type="ECO:0000256" key="5">
    <source>
        <dbReference type="ARBA" id="ARBA00022527"/>
    </source>
</evidence>
<dbReference type="InterPro" id="IPR000719">
    <property type="entry name" value="Prot_kinase_dom"/>
</dbReference>
<evidence type="ECO:0000256" key="11">
    <source>
        <dbReference type="PROSITE-ProRule" id="PRU10141"/>
    </source>
</evidence>